<evidence type="ECO:0000256" key="15">
    <source>
        <dbReference type="ARBA" id="ARBA00022842"/>
    </source>
</evidence>
<evidence type="ECO:0000256" key="14">
    <source>
        <dbReference type="ARBA" id="ARBA00022840"/>
    </source>
</evidence>
<evidence type="ECO:0000313" key="23">
    <source>
        <dbReference type="Proteomes" id="UP001595384"/>
    </source>
</evidence>
<dbReference type="PROSITE" id="PS01069">
    <property type="entry name" value="DAGK_PROKAR"/>
    <property type="match status" value="1"/>
</dbReference>
<keyword evidence="15" id="KW-0460">Magnesium</keyword>
<dbReference type="Proteomes" id="UP001595384">
    <property type="component" value="Unassembled WGS sequence"/>
</dbReference>
<keyword evidence="7" id="KW-0444">Lipid biosynthesis</keyword>
<keyword evidence="23" id="KW-1185">Reference proteome</keyword>
<dbReference type="PANTHER" id="PTHR34299">
    <property type="entry name" value="DIACYLGLYCEROL KINASE"/>
    <property type="match status" value="1"/>
</dbReference>
<evidence type="ECO:0000256" key="2">
    <source>
        <dbReference type="ARBA" id="ARBA00004429"/>
    </source>
</evidence>
<keyword evidence="11" id="KW-0479">Metal-binding</keyword>
<dbReference type="CDD" id="cd14264">
    <property type="entry name" value="DAGK_IM"/>
    <property type="match status" value="1"/>
</dbReference>
<dbReference type="InterPro" id="IPR036945">
    <property type="entry name" value="DAGK_sf"/>
</dbReference>
<evidence type="ECO:0000313" key="22">
    <source>
        <dbReference type="EMBL" id="MFC3024540.1"/>
    </source>
</evidence>
<keyword evidence="18 21" id="KW-0472">Membrane</keyword>
<evidence type="ECO:0000256" key="13">
    <source>
        <dbReference type="ARBA" id="ARBA00022777"/>
    </source>
</evidence>
<keyword evidence="8 21" id="KW-0997">Cell inner membrane</keyword>
<comment type="similarity">
    <text evidence="3 21">Belongs to the bacterial diacylglycerol kinase family.</text>
</comment>
<evidence type="ECO:0000256" key="9">
    <source>
        <dbReference type="ARBA" id="ARBA00022679"/>
    </source>
</evidence>
<evidence type="ECO:0000256" key="7">
    <source>
        <dbReference type="ARBA" id="ARBA00022516"/>
    </source>
</evidence>
<comment type="subcellular location">
    <subcellularLocation>
        <location evidence="2 21">Cell inner membrane</location>
        <topology evidence="2 21">Multi-pass membrane protein</topology>
    </subcellularLocation>
</comment>
<proteinExistence type="inferred from homology"/>
<comment type="caution">
    <text evidence="21">Lacks conserved residue(s) required for the propagation of feature annotation.</text>
</comment>
<keyword evidence="17 21" id="KW-0443">Lipid metabolism</keyword>
<reference evidence="23" key="1">
    <citation type="journal article" date="2019" name="Int. J. Syst. Evol. Microbiol.">
        <title>The Global Catalogue of Microorganisms (GCM) 10K type strain sequencing project: providing services to taxonomists for standard genome sequencing and annotation.</title>
        <authorList>
            <consortium name="The Broad Institute Genomics Platform"/>
            <consortium name="The Broad Institute Genome Sequencing Center for Infectious Disease"/>
            <person name="Wu L."/>
            <person name="Ma J."/>
        </authorList>
    </citation>
    <scope>NUCLEOTIDE SEQUENCE [LARGE SCALE GENOMIC DNA]</scope>
    <source>
        <strain evidence="23">KCTC 62784</strain>
    </source>
</reference>
<keyword evidence="16 21" id="KW-1133">Transmembrane helix</keyword>
<dbReference type="EMBL" id="JBHRSE010000078">
    <property type="protein sequence ID" value="MFC3024540.1"/>
    <property type="molecule type" value="Genomic_DNA"/>
</dbReference>
<feature type="transmembrane region" description="Helical" evidence="21">
    <location>
        <begin position="40"/>
        <end position="73"/>
    </location>
</feature>
<accession>A0ABV7CD86</accession>
<evidence type="ECO:0000256" key="21">
    <source>
        <dbReference type="RuleBase" id="RU363065"/>
    </source>
</evidence>
<dbReference type="EC" id="2.7.1.107" evidence="4 21"/>
<sequence length="127" mass="14293">MNNEPIIKRTGLRRIAYTFVHSYNGVKWLVKNEAAFQQELMIFVPLVVIACLLPFSLLQVVFIVLSMMFVLFAEMVNSAIEAVVDRIGLEFHPLSKVAKNIGSACVTLSIIMSLMVWGTLLWLLVAH</sequence>
<evidence type="ECO:0000256" key="4">
    <source>
        <dbReference type="ARBA" id="ARBA00012133"/>
    </source>
</evidence>
<dbReference type="Pfam" id="PF01219">
    <property type="entry name" value="DAGK_prokar"/>
    <property type="match status" value="1"/>
</dbReference>
<comment type="function">
    <text evidence="21">Catalyzes the ATP-dependent phosphorylation of sn-l,2-diacylglycerol (DAG) to phosphatidic acid. Involved in the recycling of diacylglycerol produced as a by-product during membrane-derived oligosaccharide (MDO) biosynthesis.</text>
</comment>
<keyword evidence="13 21" id="KW-0418">Kinase</keyword>
<evidence type="ECO:0000256" key="3">
    <source>
        <dbReference type="ARBA" id="ARBA00005967"/>
    </source>
</evidence>
<evidence type="ECO:0000256" key="11">
    <source>
        <dbReference type="ARBA" id="ARBA00022723"/>
    </source>
</evidence>
<protein>
    <recommendedName>
        <fullName evidence="5 21">Diacylglycerol kinase</fullName>
        <ecNumber evidence="4 21">2.7.1.107</ecNumber>
    </recommendedName>
</protein>
<dbReference type="InterPro" id="IPR000829">
    <property type="entry name" value="DAGK"/>
</dbReference>
<keyword evidence="19" id="KW-0594">Phospholipid biosynthesis</keyword>
<name>A0ABV7CD86_9VIBR</name>
<dbReference type="InterPro" id="IPR033718">
    <property type="entry name" value="DAGK_prok"/>
</dbReference>
<keyword evidence="20 21" id="KW-1208">Phospholipid metabolism</keyword>
<dbReference type="RefSeq" id="WP_261809135.1">
    <property type="nucleotide sequence ID" value="NZ_AP024911.1"/>
</dbReference>
<keyword evidence="10 21" id="KW-0812">Transmembrane</keyword>
<evidence type="ECO:0000256" key="16">
    <source>
        <dbReference type="ARBA" id="ARBA00022989"/>
    </source>
</evidence>
<keyword evidence="14 21" id="KW-0067">ATP-binding</keyword>
<evidence type="ECO:0000256" key="10">
    <source>
        <dbReference type="ARBA" id="ARBA00022692"/>
    </source>
</evidence>
<comment type="caution">
    <text evidence="22">The sequence shown here is derived from an EMBL/GenBank/DDBJ whole genome shotgun (WGS) entry which is preliminary data.</text>
</comment>
<evidence type="ECO:0000256" key="5">
    <source>
        <dbReference type="ARBA" id="ARBA00017575"/>
    </source>
</evidence>
<dbReference type="Gene3D" id="1.10.287.3610">
    <property type="match status" value="1"/>
</dbReference>
<evidence type="ECO:0000256" key="18">
    <source>
        <dbReference type="ARBA" id="ARBA00023136"/>
    </source>
</evidence>
<keyword evidence="6" id="KW-1003">Cell membrane</keyword>
<evidence type="ECO:0000256" key="17">
    <source>
        <dbReference type="ARBA" id="ARBA00023098"/>
    </source>
</evidence>
<feature type="transmembrane region" description="Helical" evidence="21">
    <location>
        <begin position="101"/>
        <end position="125"/>
    </location>
</feature>
<comment type="cofactor">
    <cofactor evidence="1">
        <name>Mg(2+)</name>
        <dbReference type="ChEBI" id="CHEBI:18420"/>
    </cofactor>
</comment>
<evidence type="ECO:0000256" key="6">
    <source>
        <dbReference type="ARBA" id="ARBA00022475"/>
    </source>
</evidence>
<evidence type="ECO:0000256" key="19">
    <source>
        <dbReference type="ARBA" id="ARBA00023209"/>
    </source>
</evidence>
<evidence type="ECO:0000256" key="8">
    <source>
        <dbReference type="ARBA" id="ARBA00022519"/>
    </source>
</evidence>
<evidence type="ECO:0000256" key="12">
    <source>
        <dbReference type="ARBA" id="ARBA00022741"/>
    </source>
</evidence>
<evidence type="ECO:0000256" key="1">
    <source>
        <dbReference type="ARBA" id="ARBA00001946"/>
    </source>
</evidence>
<evidence type="ECO:0000256" key="20">
    <source>
        <dbReference type="ARBA" id="ARBA00023264"/>
    </source>
</evidence>
<comment type="catalytic activity">
    <reaction evidence="21">
        <text>a 1,2-diacyl-sn-glycerol + ATP = a 1,2-diacyl-sn-glycero-3-phosphate + ADP + H(+)</text>
        <dbReference type="Rhea" id="RHEA:10272"/>
        <dbReference type="ChEBI" id="CHEBI:15378"/>
        <dbReference type="ChEBI" id="CHEBI:17815"/>
        <dbReference type="ChEBI" id="CHEBI:30616"/>
        <dbReference type="ChEBI" id="CHEBI:58608"/>
        <dbReference type="ChEBI" id="CHEBI:456216"/>
        <dbReference type="EC" id="2.7.1.107"/>
    </reaction>
</comment>
<gene>
    <name evidence="22" type="ORF">ACFODT_11965</name>
</gene>
<keyword evidence="9 21" id="KW-0808">Transferase</keyword>
<dbReference type="GO" id="GO:0004143">
    <property type="term" value="F:ATP-dependent diacylglycerol kinase activity"/>
    <property type="evidence" value="ECO:0007669"/>
    <property type="project" value="UniProtKB-EC"/>
</dbReference>
<keyword evidence="12 21" id="KW-0547">Nucleotide-binding</keyword>
<dbReference type="PANTHER" id="PTHR34299:SF1">
    <property type="entry name" value="DIACYLGLYCEROL KINASE"/>
    <property type="match status" value="1"/>
</dbReference>
<organism evidence="22 23">
    <name type="scientific">Vibrio zhugei</name>
    <dbReference type="NCBI Taxonomy" id="2479546"/>
    <lineage>
        <taxon>Bacteria</taxon>
        <taxon>Pseudomonadati</taxon>
        <taxon>Pseudomonadota</taxon>
        <taxon>Gammaproteobacteria</taxon>
        <taxon>Vibrionales</taxon>
        <taxon>Vibrionaceae</taxon>
        <taxon>Vibrio</taxon>
    </lineage>
</organism>